<keyword evidence="4" id="KW-0963">Cytoplasm</keyword>
<dbReference type="PANTHER" id="PTHR23078:SF3">
    <property type="entry name" value="VESICLE-FUSING ATPASE"/>
    <property type="match status" value="1"/>
</dbReference>
<evidence type="ECO:0000256" key="2">
    <source>
        <dbReference type="ARBA" id="ARBA00022741"/>
    </source>
</evidence>
<gene>
    <name evidence="7" type="ORF">CSSPTR1EN2_LOCUS2420</name>
</gene>
<feature type="region of interest" description="Disordered" evidence="5">
    <location>
        <begin position="237"/>
        <end position="258"/>
    </location>
</feature>
<keyword evidence="8" id="KW-1185">Reference proteome</keyword>
<dbReference type="InterPro" id="IPR003959">
    <property type="entry name" value="ATPase_AAA_core"/>
</dbReference>
<keyword evidence="4" id="KW-0653">Protein transport</keyword>
<dbReference type="EMBL" id="OZ019902">
    <property type="protein sequence ID" value="CAK9194226.1"/>
    <property type="molecule type" value="Genomic_DNA"/>
</dbReference>
<keyword evidence="3 4" id="KW-0067">ATP-binding</keyword>
<accession>A0ABP0TE10</accession>
<evidence type="ECO:0000256" key="1">
    <source>
        <dbReference type="ARBA" id="ARBA00006914"/>
    </source>
</evidence>
<evidence type="ECO:0000256" key="3">
    <source>
        <dbReference type="ARBA" id="ARBA00022840"/>
    </source>
</evidence>
<keyword evidence="4" id="KW-0479">Metal-binding</keyword>
<dbReference type="InterPro" id="IPR039812">
    <property type="entry name" value="Vesicle-fus_ATPase"/>
</dbReference>
<feature type="region of interest" description="Disordered" evidence="5">
    <location>
        <begin position="87"/>
        <end position="108"/>
    </location>
</feature>
<feature type="compositionally biased region" description="Basic and acidic residues" evidence="5">
    <location>
        <begin position="88"/>
        <end position="99"/>
    </location>
</feature>
<keyword evidence="4" id="KW-0813">Transport</keyword>
<name>A0ABP0TE10_9BRYO</name>
<evidence type="ECO:0000313" key="7">
    <source>
        <dbReference type="EMBL" id="CAK9194226.1"/>
    </source>
</evidence>
<evidence type="ECO:0000259" key="6">
    <source>
        <dbReference type="Pfam" id="PF00004"/>
    </source>
</evidence>
<dbReference type="SUPFAM" id="SSF52540">
    <property type="entry name" value="P-loop containing nucleoside triphosphate hydrolases"/>
    <property type="match status" value="1"/>
</dbReference>
<evidence type="ECO:0000256" key="4">
    <source>
        <dbReference type="RuleBase" id="RU367045"/>
    </source>
</evidence>
<dbReference type="EC" id="3.6.4.6" evidence="4"/>
<dbReference type="Proteomes" id="UP001497512">
    <property type="component" value="Chromosome 10"/>
</dbReference>
<evidence type="ECO:0000256" key="5">
    <source>
        <dbReference type="SAM" id="MobiDB-lite"/>
    </source>
</evidence>
<feature type="compositionally biased region" description="Polar residues" evidence="5">
    <location>
        <begin position="238"/>
        <end position="250"/>
    </location>
</feature>
<comment type="subcellular location">
    <subcellularLocation>
        <location evidence="4">Cytoplasm</location>
    </subcellularLocation>
</comment>
<dbReference type="Pfam" id="PF00004">
    <property type="entry name" value="AAA"/>
    <property type="match status" value="1"/>
</dbReference>
<keyword evidence="2 4" id="KW-0547">Nucleotide-binding</keyword>
<keyword evidence="4" id="KW-0931">ER-Golgi transport</keyword>
<comment type="cofactor">
    <cofactor evidence="4">
        <name>Mg(2+)</name>
        <dbReference type="ChEBI" id="CHEBI:18420"/>
    </cofactor>
    <text evidence="4">Binds 1 Mg(2+) ion per subunit.</text>
</comment>
<comment type="similarity">
    <text evidence="1 4">Belongs to the AAA ATPase family.</text>
</comment>
<keyword evidence="4" id="KW-0460">Magnesium</keyword>
<comment type="function">
    <text evidence="4">Required for vesicle-mediated transport. Catalyzes the fusion of transport vesicles within the Golgi cisternae. Is also required for transport from the endoplasmic reticulum to the Golgi stack. Seems to function as a fusion protein required for the delivery of cargo proteins to all compartments of the Golgi stack independent of vesicle origin.</text>
</comment>
<proteinExistence type="inferred from homology"/>
<dbReference type="InterPro" id="IPR027417">
    <property type="entry name" value="P-loop_NTPase"/>
</dbReference>
<evidence type="ECO:0000313" key="8">
    <source>
        <dbReference type="Proteomes" id="UP001497512"/>
    </source>
</evidence>
<organism evidence="7 8">
    <name type="scientific">Sphagnum troendelagicum</name>
    <dbReference type="NCBI Taxonomy" id="128251"/>
    <lineage>
        <taxon>Eukaryota</taxon>
        <taxon>Viridiplantae</taxon>
        <taxon>Streptophyta</taxon>
        <taxon>Embryophyta</taxon>
        <taxon>Bryophyta</taxon>
        <taxon>Sphagnophytina</taxon>
        <taxon>Sphagnopsida</taxon>
        <taxon>Sphagnales</taxon>
        <taxon>Sphagnaceae</taxon>
        <taxon>Sphagnum</taxon>
    </lineage>
</organism>
<protein>
    <recommendedName>
        <fullName evidence="4">Vesicle-fusing ATPase</fullName>
        <ecNumber evidence="4">3.6.4.6</ecNumber>
    </recommendedName>
</protein>
<reference evidence="7" key="1">
    <citation type="submission" date="2024-02" db="EMBL/GenBank/DDBJ databases">
        <authorList>
            <consortium name="ELIXIR-Norway"/>
            <consortium name="Elixir Norway"/>
        </authorList>
    </citation>
    <scope>NUCLEOTIDE SEQUENCE</scope>
</reference>
<feature type="domain" description="ATPase AAA-type core" evidence="6">
    <location>
        <begin position="4"/>
        <end position="76"/>
    </location>
</feature>
<comment type="catalytic activity">
    <reaction evidence="4">
        <text>ATP + H2O = ADP + phosphate + H(+)</text>
        <dbReference type="Rhea" id="RHEA:13065"/>
        <dbReference type="ChEBI" id="CHEBI:15377"/>
        <dbReference type="ChEBI" id="CHEBI:15378"/>
        <dbReference type="ChEBI" id="CHEBI:30616"/>
        <dbReference type="ChEBI" id="CHEBI:43474"/>
        <dbReference type="ChEBI" id="CHEBI:456216"/>
        <dbReference type="EC" id="3.6.4.6"/>
    </reaction>
</comment>
<keyword evidence="4" id="KW-0378">Hydrolase</keyword>
<dbReference type="PANTHER" id="PTHR23078">
    <property type="entry name" value="VESICULAR-FUSION PROTEIN NSF"/>
    <property type="match status" value="1"/>
</dbReference>
<dbReference type="Gene3D" id="3.40.50.300">
    <property type="entry name" value="P-loop containing nucleotide triphosphate hydrolases"/>
    <property type="match status" value="1"/>
</dbReference>
<sequence>MQVVNGPEVLSKFVGETEKNVRDLFADAENDQKTRGDQSDLHIIIFDEIDAICKTRGSTRDGTGVHDSIVNQLLTKGTAWTSEFQLSDDSKAEDDKDGGRAQVSSVLSSEQAPNVTLCEPNMLKTSVQVLTPDDWVADEKYVDFQEDALSSFQFQIMDIKILASSCANFYRVLVLQSQPSDKETHLSIQIPAVLEVENEKDVATVDMPIEQHGEAQHSSQGHDQVDPNLCGDIVLESAPSNSGVTPVKQQKQQRRPYDRKKQYINPLEAETRWQDGKRVSTRIKSKPLEWWKGERMLYGRVHACQVVWKCKLRLDCQMRKGGSRS</sequence>